<dbReference type="Proteomes" id="UP001213799">
    <property type="component" value="Unassembled WGS sequence"/>
</dbReference>
<feature type="region of interest" description="Disordered" evidence="1">
    <location>
        <begin position="223"/>
        <end position="278"/>
    </location>
</feature>
<feature type="region of interest" description="Disordered" evidence="1">
    <location>
        <begin position="165"/>
        <end position="210"/>
    </location>
</feature>
<dbReference type="EMBL" id="JAQJAE010000005">
    <property type="protein sequence ID" value="KAJ5592494.1"/>
    <property type="molecule type" value="Genomic_DNA"/>
</dbReference>
<feature type="compositionally biased region" description="Polar residues" evidence="1">
    <location>
        <begin position="183"/>
        <end position="210"/>
    </location>
</feature>
<sequence>MAYTPDFEEHLRLCQLLHESSEQPKYYPGNFAMQPPAFAVGHPPVLSTNWALYSPSMNHAAASNEPKDWPHYKPWMSDAAAFIGPKDWPVYNPSMIHAAASNEPKDWPVYSPSMIHASASIGSKDGLLYSPSMSHAAASLDPNWTMHATTGNPVVDNSYQSSIRSSSTMQYRATGRTEDHLSPGQTTVRMQSSMPSLSPQETTTPPNEHNMQFASTMRYRTTEVGTEDNLSPGRTSSHTQSSASSPSTPETTTRPNENNFEVVDVEAISAHGDLHQQE</sequence>
<accession>A0AAD6DU43</accession>
<gene>
    <name evidence="2" type="ORF">N7537_009398</name>
</gene>
<comment type="caution">
    <text evidence="2">The sequence shown here is derived from an EMBL/GenBank/DDBJ whole genome shotgun (WGS) entry which is preliminary data.</text>
</comment>
<organism evidence="2 3">
    <name type="scientific">Penicillium hordei</name>
    <dbReference type="NCBI Taxonomy" id="40994"/>
    <lineage>
        <taxon>Eukaryota</taxon>
        <taxon>Fungi</taxon>
        <taxon>Dikarya</taxon>
        <taxon>Ascomycota</taxon>
        <taxon>Pezizomycotina</taxon>
        <taxon>Eurotiomycetes</taxon>
        <taxon>Eurotiomycetidae</taxon>
        <taxon>Eurotiales</taxon>
        <taxon>Aspergillaceae</taxon>
        <taxon>Penicillium</taxon>
    </lineage>
</organism>
<evidence type="ECO:0000313" key="2">
    <source>
        <dbReference type="EMBL" id="KAJ5592494.1"/>
    </source>
</evidence>
<protein>
    <submittedName>
        <fullName evidence="2">Uncharacterized protein</fullName>
    </submittedName>
</protein>
<proteinExistence type="predicted"/>
<reference evidence="2" key="2">
    <citation type="submission" date="2023-01" db="EMBL/GenBank/DDBJ databases">
        <authorList>
            <person name="Petersen C."/>
        </authorList>
    </citation>
    <scope>NUCLEOTIDE SEQUENCE</scope>
    <source>
        <strain evidence="2">IBT 12815</strain>
    </source>
</reference>
<dbReference type="GeneID" id="81590694"/>
<name>A0AAD6DU43_9EURO</name>
<evidence type="ECO:0000256" key="1">
    <source>
        <dbReference type="SAM" id="MobiDB-lite"/>
    </source>
</evidence>
<dbReference type="AlphaFoldDB" id="A0AAD6DU43"/>
<dbReference type="RefSeq" id="XP_056749120.1">
    <property type="nucleotide sequence ID" value="XM_056900452.1"/>
</dbReference>
<evidence type="ECO:0000313" key="3">
    <source>
        <dbReference type="Proteomes" id="UP001213799"/>
    </source>
</evidence>
<feature type="compositionally biased region" description="Low complexity" evidence="1">
    <location>
        <begin position="235"/>
        <end position="255"/>
    </location>
</feature>
<reference evidence="2" key="1">
    <citation type="journal article" date="2023" name="IMA Fungus">
        <title>Comparative genomic study of the Penicillium genus elucidates a diverse pangenome and 15 lateral gene transfer events.</title>
        <authorList>
            <person name="Petersen C."/>
            <person name="Sorensen T."/>
            <person name="Nielsen M.R."/>
            <person name="Sondergaard T.E."/>
            <person name="Sorensen J.L."/>
            <person name="Fitzpatrick D.A."/>
            <person name="Frisvad J.C."/>
            <person name="Nielsen K.L."/>
        </authorList>
    </citation>
    <scope>NUCLEOTIDE SEQUENCE</scope>
    <source>
        <strain evidence="2">IBT 12815</strain>
    </source>
</reference>
<keyword evidence="3" id="KW-1185">Reference proteome</keyword>